<name>A0A2T1DM00_9CYAN</name>
<keyword evidence="2 3" id="KW-0456">Lyase</keyword>
<sequence length="196" mass="22527">MSHSTDIASLLRLMSADFSNQEQAFENPPFYAHIRVCMRPLPIELLSEPSLFLEQAHDYTLNDPYRIRVLKFVEKDGYIEIEHYQVRDEAKFYGAARDINLLQTLTIDQLEKMSGCSMIVEWTGQSFKGRVEPGKACLIVRKGQSTYLDSEFEIDDQRLISLDRGRDPETDELVWGSVAGPFHFVRRASFADEVKA</sequence>
<gene>
    <name evidence="3" type="primary">cpcT</name>
    <name evidence="4" type="ORF">C7B65_02760</name>
</gene>
<dbReference type="Gene3D" id="2.40.128.590">
    <property type="entry name" value="CpcT/CpeT domain"/>
    <property type="match status" value="1"/>
</dbReference>
<dbReference type="Proteomes" id="UP000238634">
    <property type="component" value="Unassembled WGS sequence"/>
</dbReference>
<dbReference type="Pfam" id="PF06206">
    <property type="entry name" value="CpeT"/>
    <property type="match status" value="1"/>
</dbReference>
<dbReference type="InterPro" id="IPR010404">
    <property type="entry name" value="CpcT/CpeT"/>
</dbReference>
<dbReference type="STRING" id="1920490.GCA_001895925_01531"/>
<accession>A0A2T1DM00</accession>
<dbReference type="EC" id="4.-.-.-" evidence="3"/>
<dbReference type="RefSeq" id="WP_073069376.1">
    <property type="nucleotide sequence ID" value="NZ_MPPI01000002.1"/>
</dbReference>
<comment type="function">
    <text evidence="3">Covalently attaches a chromophore to Cys residue(s) of phycobiliproteins.</text>
</comment>
<dbReference type="HAMAP" id="MF_01460">
    <property type="entry name" value="Chrphore_lyase_CpxT"/>
    <property type="match status" value="1"/>
</dbReference>
<evidence type="ECO:0000256" key="2">
    <source>
        <dbReference type="ARBA" id="ARBA00023239"/>
    </source>
</evidence>
<evidence type="ECO:0000313" key="4">
    <source>
        <dbReference type="EMBL" id="PSB21527.1"/>
    </source>
</evidence>
<dbReference type="InterPro" id="IPR038672">
    <property type="entry name" value="CpcT/CpeT_sf"/>
</dbReference>
<dbReference type="OrthoDB" id="509174at2"/>
<reference evidence="4 5" key="2">
    <citation type="submission" date="2018-03" db="EMBL/GenBank/DDBJ databases">
        <title>The ancient ancestry and fast evolution of plastids.</title>
        <authorList>
            <person name="Moore K.R."/>
            <person name="Magnabosco C."/>
            <person name="Momper L."/>
            <person name="Gold D.A."/>
            <person name="Bosak T."/>
            <person name="Fournier G.P."/>
        </authorList>
    </citation>
    <scope>NUCLEOTIDE SEQUENCE [LARGE SCALE GENOMIC DNA]</scope>
    <source>
        <strain evidence="4 5">ULC007</strain>
    </source>
</reference>
<dbReference type="EMBL" id="PVWG01000002">
    <property type="protein sequence ID" value="PSB21527.1"/>
    <property type="molecule type" value="Genomic_DNA"/>
</dbReference>
<protein>
    <recommendedName>
        <fullName evidence="3">Chromophore lyase CpcT/CpeT</fullName>
        <ecNumber evidence="3">4.-.-.-</ecNumber>
    </recommendedName>
</protein>
<organism evidence="4 5">
    <name type="scientific">Phormidesmis priestleyi ULC007</name>
    <dbReference type="NCBI Taxonomy" id="1920490"/>
    <lineage>
        <taxon>Bacteria</taxon>
        <taxon>Bacillati</taxon>
        <taxon>Cyanobacteriota</taxon>
        <taxon>Cyanophyceae</taxon>
        <taxon>Leptolyngbyales</taxon>
        <taxon>Leptolyngbyaceae</taxon>
        <taxon>Phormidesmis</taxon>
    </lineage>
</organism>
<proteinExistence type="inferred from homology"/>
<evidence type="ECO:0000256" key="1">
    <source>
        <dbReference type="ARBA" id="ARBA00008206"/>
    </source>
</evidence>
<evidence type="ECO:0000256" key="3">
    <source>
        <dbReference type="HAMAP-Rule" id="MF_01460"/>
    </source>
</evidence>
<dbReference type="CDD" id="cd16338">
    <property type="entry name" value="CpcT"/>
    <property type="match status" value="1"/>
</dbReference>
<reference evidence="4 5" key="1">
    <citation type="submission" date="2018-02" db="EMBL/GenBank/DDBJ databases">
        <authorList>
            <person name="Cohen D.B."/>
            <person name="Kent A.D."/>
        </authorList>
    </citation>
    <scope>NUCLEOTIDE SEQUENCE [LARGE SCALE GENOMIC DNA]</scope>
    <source>
        <strain evidence="4 5">ULC007</strain>
    </source>
</reference>
<dbReference type="PANTHER" id="PTHR35137">
    <property type="entry name" value="CHROMOPHORE LYASE CRL, CHLOROPLASTIC"/>
    <property type="match status" value="1"/>
</dbReference>
<evidence type="ECO:0000313" key="5">
    <source>
        <dbReference type="Proteomes" id="UP000238634"/>
    </source>
</evidence>
<dbReference type="PANTHER" id="PTHR35137:SF1">
    <property type="entry name" value="CHROMOPHORE LYASE CRL, CHLOROPLASTIC"/>
    <property type="match status" value="1"/>
</dbReference>
<comment type="caution">
    <text evidence="4">The sequence shown here is derived from an EMBL/GenBank/DDBJ whole genome shotgun (WGS) entry which is preliminary data.</text>
</comment>
<keyword evidence="5" id="KW-1185">Reference proteome</keyword>
<comment type="similarity">
    <text evidence="1 3">Belongs to the CpcT/CpeT biliprotein lyase family.</text>
</comment>
<dbReference type="AlphaFoldDB" id="A0A2T1DM00"/>
<dbReference type="GO" id="GO:0016829">
    <property type="term" value="F:lyase activity"/>
    <property type="evidence" value="ECO:0007669"/>
    <property type="project" value="UniProtKB-KW"/>
</dbReference>
<dbReference type="GO" id="GO:0017006">
    <property type="term" value="P:protein-tetrapyrrole linkage"/>
    <property type="evidence" value="ECO:0007669"/>
    <property type="project" value="UniProtKB-UniRule"/>
</dbReference>